<evidence type="ECO:0000256" key="6">
    <source>
        <dbReference type="ARBA" id="ARBA00023125"/>
    </source>
</evidence>
<evidence type="ECO:0000256" key="1">
    <source>
        <dbReference type="ARBA" id="ARBA00022730"/>
    </source>
</evidence>
<reference evidence="10 11" key="1">
    <citation type="submission" date="2018-02" db="EMBL/GenBank/DDBJ databases">
        <title>The draft genome of Sphingobacterium sp. 5JN-11.</title>
        <authorList>
            <person name="Liu L."/>
            <person name="Li L."/>
            <person name="Liang L."/>
            <person name="Zhang X."/>
            <person name="Wang T."/>
        </authorList>
    </citation>
    <scope>NUCLEOTIDE SEQUENCE [LARGE SCALE GENOMIC DNA]</scope>
    <source>
        <strain evidence="10 11">5JN-11</strain>
    </source>
</reference>
<dbReference type="SMART" id="SM00533">
    <property type="entry name" value="MUTSd"/>
    <property type="match status" value="1"/>
</dbReference>
<dbReference type="GO" id="GO:0006298">
    <property type="term" value="P:mismatch repair"/>
    <property type="evidence" value="ECO:0007669"/>
    <property type="project" value="InterPro"/>
</dbReference>
<feature type="coiled-coil region" evidence="8">
    <location>
        <begin position="547"/>
        <end position="607"/>
    </location>
</feature>
<evidence type="ECO:0000256" key="4">
    <source>
        <dbReference type="ARBA" id="ARBA00022840"/>
    </source>
</evidence>
<dbReference type="GO" id="GO:0045910">
    <property type="term" value="P:negative regulation of DNA recombination"/>
    <property type="evidence" value="ECO:0007669"/>
    <property type="project" value="InterPro"/>
</dbReference>
<dbReference type="Pfam" id="PF01713">
    <property type="entry name" value="Smr"/>
    <property type="match status" value="1"/>
</dbReference>
<dbReference type="NCBIfam" id="TIGR01069">
    <property type="entry name" value="mutS2"/>
    <property type="match status" value="1"/>
</dbReference>
<gene>
    <name evidence="7" type="primary">mutS2</name>
    <name evidence="7" type="synonym">rqcU</name>
    <name evidence="10" type="ORF">C5745_07130</name>
</gene>
<dbReference type="PIRSF" id="PIRSF005814">
    <property type="entry name" value="MutS_YshD"/>
    <property type="match status" value="1"/>
</dbReference>
<dbReference type="SMART" id="SM00463">
    <property type="entry name" value="SMR"/>
    <property type="match status" value="1"/>
</dbReference>
<dbReference type="EC" id="3.6.4.-" evidence="7"/>
<dbReference type="InterPro" id="IPR036063">
    <property type="entry name" value="Smr_dom_sf"/>
</dbReference>
<comment type="function">
    <text evidence="7">Endonuclease that is involved in the suppression of homologous recombination and thus may have a key role in the control of bacterial genetic diversity.</text>
</comment>
<dbReference type="GO" id="GO:0030983">
    <property type="term" value="F:mismatched DNA binding"/>
    <property type="evidence" value="ECO:0007669"/>
    <property type="project" value="InterPro"/>
</dbReference>
<keyword evidence="6 7" id="KW-0238">DNA-binding</keyword>
<comment type="subunit">
    <text evidence="7">Homodimer. Binds to stalled ribosomes, contacting rRNA.</text>
</comment>
<dbReference type="GO" id="GO:0072344">
    <property type="term" value="P:rescue of stalled ribosome"/>
    <property type="evidence" value="ECO:0007669"/>
    <property type="project" value="UniProtKB-UniRule"/>
</dbReference>
<keyword evidence="2 7" id="KW-0547">Nucleotide-binding</keyword>
<accession>A0A2S9J696</accession>
<dbReference type="InterPro" id="IPR002625">
    <property type="entry name" value="Smr_dom"/>
</dbReference>
<dbReference type="GO" id="GO:0016887">
    <property type="term" value="F:ATP hydrolysis activity"/>
    <property type="evidence" value="ECO:0007669"/>
    <property type="project" value="InterPro"/>
</dbReference>
<dbReference type="GO" id="GO:0043023">
    <property type="term" value="F:ribosomal large subunit binding"/>
    <property type="evidence" value="ECO:0007669"/>
    <property type="project" value="UniProtKB-UniRule"/>
</dbReference>
<dbReference type="InterPro" id="IPR027417">
    <property type="entry name" value="P-loop_NTPase"/>
</dbReference>
<dbReference type="InterPro" id="IPR005747">
    <property type="entry name" value="MutS2"/>
</dbReference>
<dbReference type="OrthoDB" id="9808166at2"/>
<protein>
    <recommendedName>
        <fullName evidence="7">Endonuclease MutS2</fullName>
        <ecNumber evidence="7">3.1.-.-</ecNumber>
    </recommendedName>
    <alternativeName>
        <fullName evidence="7">Ribosome-associated protein quality control-upstream factor</fullName>
        <shortName evidence="7">RQC-upstream factor</shortName>
        <shortName evidence="7">RqcU</shortName>
        <ecNumber evidence="7">3.6.4.-</ecNumber>
    </alternativeName>
</protein>
<dbReference type="Gene3D" id="3.30.1370.110">
    <property type="match status" value="1"/>
</dbReference>
<dbReference type="PANTHER" id="PTHR48466:SF2">
    <property type="entry name" value="OS10G0509000 PROTEIN"/>
    <property type="match status" value="1"/>
</dbReference>
<dbReference type="Gene3D" id="3.40.50.300">
    <property type="entry name" value="P-loop containing nucleotide triphosphate hydrolases"/>
    <property type="match status" value="1"/>
</dbReference>
<keyword evidence="3 7" id="KW-0378">Hydrolase</keyword>
<dbReference type="SUPFAM" id="SSF48334">
    <property type="entry name" value="DNA repair protein MutS, domain III"/>
    <property type="match status" value="1"/>
</dbReference>
<sequence>MIFPKNAIDKLGFIEIKDLIKDKCLSESGREMVEKIQPQVKLEQIDRFLRQTQEFKDLLVNDAPLPVDHLYPIKPLAEKARVEGSFLAEEEFHRILLSLRTVYAIIRYFNERDGQYVHLELLFEHLPIETKIIRQIEVVIDDRGKMKDNASRLLLDLTQQILKSEQEARKRIDQVFKQAQHNGWTADGNLTIRDGRLCMPILAENKRKLKGFIHDESATGQTAYIEPEEVFHLNNKVRDLAFERRREVIRILTELTTELRPHVPLLLAYHGLLSKLDFVRAKALFAIDIEAEMPELSKEAAINLINARHPLLLINARKESHPPVVPLNIKIDQEDRVILVSGPNAGGKSVCMKTVGLLQLMVQSGLLIPAEDTSKVGVFQQIFADIGDDQSIESDLSTYSAHLSKMKHFTEFANARTLVLIDEFGTGTDPLFGGPIAEAVLEALNKKEVRGVITTHYSNLKVFASNTAGLENASMLFDNVEMRPLYVLQVGKPGSSYAFEIAQKIGLNKEILHAAKDKIGVRQKKVDTLLVDLERDKKVIYDTKAAIAMRERELEKLKSEYEDLQGYLEENKKQIIREAKEEARQILKNANKLIENTVAEIKSVQADKEKTREIRRRLHAEVDRHSEKKPVDKQVNNAQPDESIKVGDWVKILDADTEAQVIEVSKGNNLILALGELRTVVKKNKVVKLQGKEKAKVIKKHKTIATESAADFQPELDVRGMRTEDALRQLETVLDRAVMIGYPTLKILHGRGDGILRKFIRDYLRKYNHVSHFEDEHADRGGDGITYAHIQ</sequence>
<evidence type="ECO:0000313" key="11">
    <source>
        <dbReference type="Proteomes" id="UP000239711"/>
    </source>
</evidence>
<dbReference type="AlphaFoldDB" id="A0A2S9J696"/>
<dbReference type="GO" id="GO:0005524">
    <property type="term" value="F:ATP binding"/>
    <property type="evidence" value="ECO:0007669"/>
    <property type="project" value="UniProtKB-UniRule"/>
</dbReference>
<evidence type="ECO:0000256" key="8">
    <source>
        <dbReference type="SAM" id="Coils"/>
    </source>
</evidence>
<comment type="caution">
    <text evidence="10">The sequence shown here is derived from an EMBL/GenBank/DDBJ whole genome shotgun (WGS) entry which is preliminary data.</text>
</comment>
<keyword evidence="4 7" id="KW-0067">ATP-binding</keyword>
<keyword evidence="5 7" id="KW-0694">RNA-binding</keyword>
<keyword evidence="8" id="KW-0175">Coiled coil</keyword>
<dbReference type="PANTHER" id="PTHR48466">
    <property type="entry name" value="OS10G0509000 PROTEIN-RELATED"/>
    <property type="match status" value="1"/>
</dbReference>
<evidence type="ECO:0000256" key="7">
    <source>
        <dbReference type="HAMAP-Rule" id="MF_00092"/>
    </source>
</evidence>
<evidence type="ECO:0000256" key="5">
    <source>
        <dbReference type="ARBA" id="ARBA00022884"/>
    </source>
</evidence>
<proteinExistence type="inferred from homology"/>
<dbReference type="GO" id="GO:0019843">
    <property type="term" value="F:rRNA binding"/>
    <property type="evidence" value="ECO:0007669"/>
    <property type="project" value="UniProtKB-UniRule"/>
</dbReference>
<dbReference type="HAMAP" id="MF_00092">
    <property type="entry name" value="MutS2"/>
    <property type="match status" value="1"/>
</dbReference>
<dbReference type="EMBL" id="PVBQ01000004">
    <property type="protein sequence ID" value="PRD48269.1"/>
    <property type="molecule type" value="Genomic_DNA"/>
</dbReference>
<feature type="binding site" evidence="7">
    <location>
        <begin position="342"/>
        <end position="349"/>
    </location>
    <ligand>
        <name>ATP</name>
        <dbReference type="ChEBI" id="CHEBI:30616"/>
    </ligand>
</feature>
<dbReference type="InterPro" id="IPR000432">
    <property type="entry name" value="DNA_mismatch_repair_MutS_C"/>
</dbReference>
<dbReference type="InterPro" id="IPR007696">
    <property type="entry name" value="DNA_mismatch_repair_MutS_core"/>
</dbReference>
<feature type="domain" description="Smr" evidence="9">
    <location>
        <begin position="716"/>
        <end position="791"/>
    </location>
</feature>
<evidence type="ECO:0000256" key="2">
    <source>
        <dbReference type="ARBA" id="ARBA00022741"/>
    </source>
</evidence>
<dbReference type="Pfam" id="PF00488">
    <property type="entry name" value="MutS_V"/>
    <property type="match status" value="1"/>
</dbReference>
<keyword evidence="7" id="KW-0540">Nuclease</keyword>
<dbReference type="SUPFAM" id="SSF160443">
    <property type="entry name" value="SMR domain-like"/>
    <property type="match status" value="1"/>
</dbReference>
<keyword evidence="1 7" id="KW-0699">rRNA-binding</keyword>
<evidence type="ECO:0000313" key="10">
    <source>
        <dbReference type="EMBL" id="PRD48269.1"/>
    </source>
</evidence>
<name>A0A2S9J696_9SPHI</name>
<dbReference type="SMART" id="SM00534">
    <property type="entry name" value="MUTSac"/>
    <property type="match status" value="1"/>
</dbReference>
<evidence type="ECO:0000259" key="9">
    <source>
        <dbReference type="PROSITE" id="PS50828"/>
    </source>
</evidence>
<evidence type="ECO:0000256" key="3">
    <source>
        <dbReference type="ARBA" id="ARBA00022801"/>
    </source>
</evidence>
<dbReference type="RefSeq" id="WP_105716296.1">
    <property type="nucleotide sequence ID" value="NZ_PVBQ01000004.1"/>
</dbReference>
<dbReference type="FunFam" id="3.40.50.300:FF:001531">
    <property type="entry name" value="Endonuclease MutS2"/>
    <property type="match status" value="1"/>
</dbReference>
<keyword evidence="7 10" id="KW-0255">Endonuclease</keyword>
<dbReference type="Proteomes" id="UP000239711">
    <property type="component" value="Unassembled WGS sequence"/>
</dbReference>
<comment type="similarity">
    <text evidence="7">Belongs to the DNA mismatch repair MutS family. MutS2 subfamily.</text>
</comment>
<organism evidence="10 11">
    <name type="scientific">Sphingobacterium haloxyli</name>
    <dbReference type="NCBI Taxonomy" id="2100533"/>
    <lineage>
        <taxon>Bacteria</taxon>
        <taxon>Pseudomonadati</taxon>
        <taxon>Bacteroidota</taxon>
        <taxon>Sphingobacteriia</taxon>
        <taxon>Sphingobacteriales</taxon>
        <taxon>Sphingobacteriaceae</taxon>
        <taxon>Sphingobacterium</taxon>
    </lineage>
</organism>
<dbReference type="PROSITE" id="PS50828">
    <property type="entry name" value="SMR"/>
    <property type="match status" value="1"/>
</dbReference>
<dbReference type="InterPro" id="IPR045076">
    <property type="entry name" value="MutS"/>
</dbReference>
<comment type="function">
    <text evidence="7">Acts as a ribosome collision sensor, splitting the ribosome into its 2 subunits. Detects stalled/collided 70S ribosomes which it binds and splits by an ATP-hydrolysis driven conformational change. Acts upstream of the ribosome quality control system (RQC), a ribosome-associated complex that mediates the extraction of incompletely synthesized nascent chains from stalled ribosomes and their subsequent degradation. Probably generates substrates for RQC.</text>
</comment>
<dbReference type="SUPFAM" id="SSF52540">
    <property type="entry name" value="P-loop containing nucleoside triphosphate hydrolases"/>
    <property type="match status" value="1"/>
</dbReference>
<keyword evidence="11" id="KW-1185">Reference proteome</keyword>
<dbReference type="GO" id="GO:0140664">
    <property type="term" value="F:ATP-dependent DNA damage sensor activity"/>
    <property type="evidence" value="ECO:0007669"/>
    <property type="project" value="InterPro"/>
</dbReference>
<dbReference type="GO" id="GO:0004519">
    <property type="term" value="F:endonuclease activity"/>
    <property type="evidence" value="ECO:0007669"/>
    <property type="project" value="UniProtKB-UniRule"/>
</dbReference>
<dbReference type="EC" id="3.1.-.-" evidence="7"/>
<dbReference type="InterPro" id="IPR036187">
    <property type="entry name" value="DNA_mismatch_repair_MutS_sf"/>
</dbReference>